<evidence type="ECO:0000313" key="1">
    <source>
        <dbReference type="EMBL" id="KIK16988.1"/>
    </source>
</evidence>
<dbReference type="OrthoDB" id="3187773at2759"/>
<proteinExistence type="predicted"/>
<reference evidence="2" key="2">
    <citation type="submission" date="2015-01" db="EMBL/GenBank/DDBJ databases">
        <title>Evolutionary Origins and Diversification of the Mycorrhizal Mutualists.</title>
        <authorList>
            <consortium name="DOE Joint Genome Institute"/>
            <consortium name="Mycorrhizal Genomics Consortium"/>
            <person name="Kohler A."/>
            <person name="Kuo A."/>
            <person name="Nagy L.G."/>
            <person name="Floudas D."/>
            <person name="Copeland A."/>
            <person name="Barry K.W."/>
            <person name="Cichocki N."/>
            <person name="Veneault-Fourrey C."/>
            <person name="LaButti K."/>
            <person name="Lindquist E.A."/>
            <person name="Lipzen A."/>
            <person name="Lundell T."/>
            <person name="Morin E."/>
            <person name="Murat C."/>
            <person name="Riley R."/>
            <person name="Ohm R."/>
            <person name="Sun H."/>
            <person name="Tunlid A."/>
            <person name="Henrissat B."/>
            <person name="Grigoriev I.V."/>
            <person name="Hibbett D.S."/>
            <person name="Martin F."/>
        </authorList>
    </citation>
    <scope>NUCLEOTIDE SEQUENCE [LARGE SCALE GENOMIC DNA]</scope>
    <source>
        <strain evidence="2">441</strain>
    </source>
</reference>
<dbReference type="EMBL" id="KN833841">
    <property type="protein sequence ID" value="KIK16988.1"/>
    <property type="molecule type" value="Genomic_DNA"/>
</dbReference>
<protein>
    <submittedName>
        <fullName evidence="1">Uncharacterized protein</fullName>
    </submittedName>
</protein>
<keyword evidence="2" id="KW-1185">Reference proteome</keyword>
<accession>A0A0C9ZAR4</accession>
<dbReference type="Proteomes" id="UP000054018">
    <property type="component" value="Unassembled WGS sequence"/>
</dbReference>
<reference evidence="1 2" key="1">
    <citation type="submission" date="2014-04" db="EMBL/GenBank/DDBJ databases">
        <authorList>
            <consortium name="DOE Joint Genome Institute"/>
            <person name="Kuo A."/>
            <person name="Kohler A."/>
            <person name="Costa M.D."/>
            <person name="Nagy L.G."/>
            <person name="Floudas D."/>
            <person name="Copeland A."/>
            <person name="Barry K.W."/>
            <person name="Cichocki N."/>
            <person name="Veneault-Fourrey C."/>
            <person name="LaButti K."/>
            <person name="Lindquist E.A."/>
            <person name="Lipzen A."/>
            <person name="Lundell T."/>
            <person name="Morin E."/>
            <person name="Murat C."/>
            <person name="Sun H."/>
            <person name="Tunlid A."/>
            <person name="Henrissat B."/>
            <person name="Grigoriev I.V."/>
            <person name="Hibbett D.S."/>
            <person name="Martin F."/>
            <person name="Nordberg H.P."/>
            <person name="Cantor M.N."/>
            <person name="Hua S.X."/>
        </authorList>
    </citation>
    <scope>NUCLEOTIDE SEQUENCE [LARGE SCALE GENOMIC DNA]</scope>
    <source>
        <strain evidence="1 2">441</strain>
    </source>
</reference>
<dbReference type="HOGENOM" id="CLU_006344_16_0_1"/>
<dbReference type="STRING" id="765257.A0A0C9ZAR4"/>
<organism evidence="1 2">
    <name type="scientific">Pisolithus microcarpus 441</name>
    <dbReference type="NCBI Taxonomy" id="765257"/>
    <lineage>
        <taxon>Eukaryota</taxon>
        <taxon>Fungi</taxon>
        <taxon>Dikarya</taxon>
        <taxon>Basidiomycota</taxon>
        <taxon>Agaricomycotina</taxon>
        <taxon>Agaricomycetes</taxon>
        <taxon>Agaricomycetidae</taxon>
        <taxon>Boletales</taxon>
        <taxon>Sclerodermatineae</taxon>
        <taxon>Pisolithaceae</taxon>
        <taxon>Pisolithus</taxon>
    </lineage>
</organism>
<evidence type="ECO:0000313" key="2">
    <source>
        <dbReference type="Proteomes" id="UP000054018"/>
    </source>
</evidence>
<sequence length="145" mass="16778">MHHEYICLSPMWRNAGPQFDCDFIVTDPQAEGMCSLDVAHVLCFFSFKYQGMLYPCVIVHWFDCVRNGPDVATGMWIVHPGYHMCSLWNIAIIHTDTIYHAVHLIPVYAAHNINCGDISPHHSYDIFHSFYVNKYADHHAFKMAF</sequence>
<dbReference type="AlphaFoldDB" id="A0A0C9ZAR4"/>
<gene>
    <name evidence="1" type="ORF">PISMIDRAFT_112299</name>
</gene>
<name>A0A0C9ZAR4_9AGAM</name>